<keyword evidence="1" id="KW-0479">Metal-binding</keyword>
<dbReference type="SUPFAM" id="SSF51621">
    <property type="entry name" value="Phosphoenolpyruvate/pyruvate domain"/>
    <property type="match status" value="1"/>
</dbReference>
<dbReference type="InterPro" id="IPR039556">
    <property type="entry name" value="ICL/PEPM"/>
</dbReference>
<proteinExistence type="predicted"/>
<accession>A0ABV2PXR6</accession>
<reference evidence="2 3" key="1">
    <citation type="submission" date="2024-06" db="EMBL/GenBank/DDBJ databases">
        <title>Sorghum-associated microbial communities from plants grown in Nebraska, USA.</title>
        <authorList>
            <person name="Schachtman D."/>
        </authorList>
    </citation>
    <scope>NUCLEOTIDE SEQUENCE [LARGE SCALE GENOMIC DNA]</scope>
    <source>
        <strain evidence="2 3">1757</strain>
    </source>
</reference>
<dbReference type="Gene3D" id="3.20.20.60">
    <property type="entry name" value="Phosphoenolpyruvate-binding domains"/>
    <property type="match status" value="1"/>
</dbReference>
<dbReference type="CDD" id="cd00377">
    <property type="entry name" value="ICL_PEPM"/>
    <property type="match status" value="1"/>
</dbReference>
<evidence type="ECO:0000313" key="2">
    <source>
        <dbReference type="EMBL" id="MET4569833.1"/>
    </source>
</evidence>
<dbReference type="Pfam" id="PF13714">
    <property type="entry name" value="PEP_mutase"/>
    <property type="match status" value="1"/>
</dbReference>
<dbReference type="Proteomes" id="UP001549251">
    <property type="component" value="Unassembled WGS sequence"/>
</dbReference>
<comment type="caution">
    <text evidence="2">The sequence shown here is derived from an EMBL/GenBank/DDBJ whole genome shotgun (WGS) entry which is preliminary data.</text>
</comment>
<dbReference type="PANTHER" id="PTHR42905:SF16">
    <property type="entry name" value="CARBOXYPHOSPHONOENOLPYRUVATE PHOSPHONOMUTASE-LIKE PROTEIN (AFU_ORTHOLOGUE AFUA_5G07230)"/>
    <property type="match status" value="1"/>
</dbReference>
<keyword evidence="3" id="KW-1185">Reference proteome</keyword>
<name>A0ABV2PXR6_9GAMM</name>
<sequence length="279" mass="28701">MDMQGQINKAQALRKMHDRSAILLLPNAWDAGSARLFAQRGFAAIATTSAGVAWSLGYADGEQAPLAEVLAAIARITRVTGLPVTADIETGYGEAPADVAATVRAVIAVGAVGINLEDGRPGHGPLRPIEEAAARIRAAREAADAAGVPIVINARVDNWMQHDAAAPAERLADAVQRAQAYLAAGADCIYPIGLDDRATLAALVQAIDAPVNVAAGPGVPDLAELARLGVARVSTATRLATLALAAVDQAAGAMLESGRFDSLAAGFTYADVQRMFVHA</sequence>
<dbReference type="PANTHER" id="PTHR42905">
    <property type="entry name" value="PHOSPHOENOLPYRUVATE CARBOXYLASE"/>
    <property type="match status" value="1"/>
</dbReference>
<gene>
    <name evidence="2" type="ORF">ABIE04_002194</name>
</gene>
<dbReference type="InterPro" id="IPR040442">
    <property type="entry name" value="Pyrv_kinase-like_dom_sf"/>
</dbReference>
<organism evidence="2 3">
    <name type="scientific">Rhodanobacter soli</name>
    <dbReference type="NCBI Taxonomy" id="590609"/>
    <lineage>
        <taxon>Bacteria</taxon>
        <taxon>Pseudomonadati</taxon>
        <taxon>Pseudomonadota</taxon>
        <taxon>Gammaproteobacteria</taxon>
        <taxon>Lysobacterales</taxon>
        <taxon>Rhodanobacteraceae</taxon>
        <taxon>Rhodanobacter</taxon>
    </lineage>
</organism>
<protein>
    <submittedName>
        <fullName evidence="2">2-methylisocitrate lyase-like PEP mutase family enzyme</fullName>
    </submittedName>
</protein>
<evidence type="ECO:0000256" key="1">
    <source>
        <dbReference type="ARBA" id="ARBA00022723"/>
    </source>
</evidence>
<evidence type="ECO:0000313" key="3">
    <source>
        <dbReference type="Proteomes" id="UP001549251"/>
    </source>
</evidence>
<dbReference type="InterPro" id="IPR015813">
    <property type="entry name" value="Pyrv/PenolPyrv_kinase-like_dom"/>
</dbReference>
<dbReference type="EMBL" id="JBEPSD010000002">
    <property type="protein sequence ID" value="MET4569833.1"/>
    <property type="molecule type" value="Genomic_DNA"/>
</dbReference>